<gene>
    <name evidence="1" type="ORF">AWH48_02825</name>
</gene>
<accession>A0A177KXU1</accession>
<evidence type="ECO:0008006" key="3">
    <source>
        <dbReference type="Google" id="ProtNLM"/>
    </source>
</evidence>
<dbReference type="RefSeq" id="WP_018392732.1">
    <property type="nucleotide sequence ID" value="NZ_LQWZ01000012.1"/>
</dbReference>
<name>A0A177KXU1_9BACI</name>
<organism evidence="1 2">
    <name type="scientific">Domibacillus aminovorans</name>
    <dbReference type="NCBI Taxonomy" id="29332"/>
    <lineage>
        <taxon>Bacteria</taxon>
        <taxon>Bacillati</taxon>
        <taxon>Bacillota</taxon>
        <taxon>Bacilli</taxon>
        <taxon>Bacillales</taxon>
        <taxon>Bacillaceae</taxon>
        <taxon>Domibacillus</taxon>
    </lineage>
</organism>
<dbReference type="Proteomes" id="UP000077271">
    <property type="component" value="Unassembled WGS sequence"/>
</dbReference>
<comment type="caution">
    <text evidence="1">The sequence shown here is derived from an EMBL/GenBank/DDBJ whole genome shotgun (WGS) entry which is preliminary data.</text>
</comment>
<reference evidence="1 2" key="1">
    <citation type="submission" date="2016-01" db="EMBL/GenBank/DDBJ databases">
        <title>Investigation of taxonomic status of Bacillus aminovorans.</title>
        <authorList>
            <person name="Verma A."/>
            <person name="Pal Y."/>
            <person name="Krishnamurthi S."/>
        </authorList>
    </citation>
    <scope>NUCLEOTIDE SEQUENCE [LARGE SCALE GENOMIC DNA]</scope>
    <source>
        <strain evidence="1 2">DSM 4337</strain>
    </source>
</reference>
<protein>
    <recommendedName>
        <fullName evidence="3">YtkA-like domain-containing protein</fullName>
    </recommendedName>
</protein>
<evidence type="ECO:0000313" key="2">
    <source>
        <dbReference type="Proteomes" id="UP000077271"/>
    </source>
</evidence>
<proteinExistence type="predicted"/>
<sequence length="146" mass="16199">MPKKWIYFCTTSTILLTVGCSEDTANVQTNPTDQPISVAHSPSISVEDKKPNLQVNMNPQPAKILKENELRITWDDSMKKNPEAIIVNLSMPGMDHGDLVVEAEKKGDRAYVAKVVPVMVGTWVADIKIQTDGHITSIKHTFEAVR</sequence>
<dbReference type="AlphaFoldDB" id="A0A177KXU1"/>
<evidence type="ECO:0000313" key="1">
    <source>
        <dbReference type="EMBL" id="OAH57956.1"/>
    </source>
</evidence>
<dbReference type="PROSITE" id="PS51257">
    <property type="entry name" value="PROKAR_LIPOPROTEIN"/>
    <property type="match status" value="1"/>
</dbReference>
<dbReference type="OrthoDB" id="2475673at2"/>
<dbReference type="EMBL" id="LQWZ01000012">
    <property type="protein sequence ID" value="OAH57956.1"/>
    <property type="molecule type" value="Genomic_DNA"/>
</dbReference>